<sequence>MPGQNGRAGSSRQYPCEKCPLRPLPVFREFEKQELAFVSTFKKGELAVDKGATVLVEGSHSAHLYTVLSGWAFRYKLMSDGRRQILNYSMPGDLIGLQGSLMGEMQHSIEALSPMLLCVFEREHLPELYRNHPGLAYDITWIASREERMLDENLLSVGRRTALERAAYLIAFISSRARAVGLNGKTPVRIPITQQHIADTLGLSLVHTNKTIRKLMDRKLIVWRDGGCEVIDGERLRELARWEGLGEDRRPLI</sequence>
<dbReference type="InterPro" id="IPR000595">
    <property type="entry name" value="cNMP-bd_dom"/>
</dbReference>
<dbReference type="InterPro" id="IPR012318">
    <property type="entry name" value="HTH_CRP"/>
</dbReference>
<dbReference type="GO" id="GO:0006355">
    <property type="term" value="P:regulation of DNA-templated transcription"/>
    <property type="evidence" value="ECO:0007669"/>
    <property type="project" value="InterPro"/>
</dbReference>
<dbReference type="PROSITE" id="PS51063">
    <property type="entry name" value="HTH_CRP_2"/>
    <property type="match status" value="1"/>
</dbReference>
<dbReference type="AlphaFoldDB" id="A0A2A6FLA0"/>
<dbReference type="GO" id="GO:0003677">
    <property type="term" value="F:DNA binding"/>
    <property type="evidence" value="ECO:0007669"/>
    <property type="project" value="UniProtKB-KW"/>
</dbReference>
<dbReference type="Pfam" id="PF13545">
    <property type="entry name" value="HTH_Crp_2"/>
    <property type="match status" value="1"/>
</dbReference>
<dbReference type="InterPro" id="IPR036388">
    <property type="entry name" value="WH-like_DNA-bd_sf"/>
</dbReference>
<proteinExistence type="predicted"/>
<keyword evidence="1" id="KW-0805">Transcription regulation</keyword>
<dbReference type="Proteomes" id="UP000219182">
    <property type="component" value="Unassembled WGS sequence"/>
</dbReference>
<dbReference type="Gene3D" id="1.10.10.10">
    <property type="entry name" value="Winged helix-like DNA-binding domain superfamily/Winged helix DNA-binding domain"/>
    <property type="match status" value="1"/>
</dbReference>
<keyword evidence="2" id="KW-0238">DNA-binding</keyword>
<evidence type="ECO:0000259" key="4">
    <source>
        <dbReference type="PROSITE" id="PS51063"/>
    </source>
</evidence>
<dbReference type="InterPro" id="IPR036390">
    <property type="entry name" value="WH_DNA-bd_sf"/>
</dbReference>
<evidence type="ECO:0000313" key="6">
    <source>
        <dbReference type="Proteomes" id="UP000219182"/>
    </source>
</evidence>
<name>A0A2A6FLA0_9HYPH</name>
<dbReference type="RefSeq" id="WP_097572066.1">
    <property type="nucleotide sequence ID" value="NZ_NWQG01000017.1"/>
</dbReference>
<comment type="caution">
    <text evidence="5">The sequence shown here is derived from an EMBL/GenBank/DDBJ whole genome shotgun (WGS) entry which is preliminary data.</text>
</comment>
<evidence type="ECO:0000313" key="5">
    <source>
        <dbReference type="EMBL" id="PDQ22421.1"/>
    </source>
</evidence>
<dbReference type="Gene3D" id="2.60.120.10">
    <property type="entry name" value="Jelly Rolls"/>
    <property type="match status" value="1"/>
</dbReference>
<evidence type="ECO:0000256" key="3">
    <source>
        <dbReference type="ARBA" id="ARBA00023163"/>
    </source>
</evidence>
<dbReference type="EMBL" id="NWQG01000017">
    <property type="protein sequence ID" value="PDQ22421.1"/>
    <property type="molecule type" value="Genomic_DNA"/>
</dbReference>
<gene>
    <name evidence="5" type="ORF">CN311_03845</name>
</gene>
<protein>
    <submittedName>
        <fullName evidence="5">Crp/Fnr family transcriptional regulator</fullName>
    </submittedName>
</protein>
<keyword evidence="6" id="KW-1185">Reference proteome</keyword>
<reference evidence="5 6" key="1">
    <citation type="submission" date="2017-09" db="EMBL/GenBank/DDBJ databases">
        <title>Mesorhizobum sanjuanii sp. nov. isolated from nodules of Lotus tenuis in saline-alkaline lowlands of Flooding Pampa.</title>
        <authorList>
            <person name="Sannazzaro A.I."/>
            <person name="Torres Tejerizo G.A."/>
            <person name="Fontana F."/>
            <person name="Cumpa Velazquez L.M."/>
            <person name="Hansen L."/>
            <person name="Pistorio M."/>
            <person name="Estrella M.J."/>
        </authorList>
    </citation>
    <scope>NUCLEOTIDE SEQUENCE [LARGE SCALE GENOMIC DNA]</scope>
    <source>
        <strain evidence="5 6">BSA136</strain>
    </source>
</reference>
<dbReference type="CDD" id="cd00038">
    <property type="entry name" value="CAP_ED"/>
    <property type="match status" value="1"/>
</dbReference>
<keyword evidence="3" id="KW-0804">Transcription</keyword>
<evidence type="ECO:0000256" key="1">
    <source>
        <dbReference type="ARBA" id="ARBA00023015"/>
    </source>
</evidence>
<dbReference type="SMART" id="SM00419">
    <property type="entry name" value="HTH_CRP"/>
    <property type="match status" value="1"/>
</dbReference>
<dbReference type="Pfam" id="PF00027">
    <property type="entry name" value="cNMP_binding"/>
    <property type="match status" value="1"/>
</dbReference>
<dbReference type="SUPFAM" id="SSF51206">
    <property type="entry name" value="cAMP-binding domain-like"/>
    <property type="match status" value="1"/>
</dbReference>
<feature type="domain" description="HTH crp-type" evidence="4">
    <location>
        <begin position="160"/>
        <end position="234"/>
    </location>
</feature>
<dbReference type="InterPro" id="IPR014710">
    <property type="entry name" value="RmlC-like_jellyroll"/>
</dbReference>
<accession>A0A2A6FLA0</accession>
<organism evidence="5 6">
    <name type="scientific">Mesorhizobium sanjuanii</name>
    <dbReference type="NCBI Taxonomy" id="2037900"/>
    <lineage>
        <taxon>Bacteria</taxon>
        <taxon>Pseudomonadati</taxon>
        <taxon>Pseudomonadota</taxon>
        <taxon>Alphaproteobacteria</taxon>
        <taxon>Hyphomicrobiales</taxon>
        <taxon>Phyllobacteriaceae</taxon>
        <taxon>Mesorhizobium</taxon>
    </lineage>
</organism>
<dbReference type="SUPFAM" id="SSF46785">
    <property type="entry name" value="Winged helix' DNA-binding domain"/>
    <property type="match status" value="1"/>
</dbReference>
<dbReference type="InterPro" id="IPR018490">
    <property type="entry name" value="cNMP-bd_dom_sf"/>
</dbReference>
<evidence type="ECO:0000256" key="2">
    <source>
        <dbReference type="ARBA" id="ARBA00023125"/>
    </source>
</evidence>